<dbReference type="UniPathway" id="UPA00077">
    <property type="reaction ID" value="UER00158"/>
</dbReference>
<evidence type="ECO:0000256" key="7">
    <source>
        <dbReference type="PIRNR" id="PIRNR000194"/>
    </source>
</evidence>
<evidence type="ECO:0000313" key="11">
    <source>
        <dbReference type="Proteomes" id="UP000243884"/>
    </source>
</evidence>
<dbReference type="InterPro" id="IPR001796">
    <property type="entry name" value="DHFR_dom"/>
</dbReference>
<dbReference type="GO" id="GO:0006730">
    <property type="term" value="P:one-carbon metabolic process"/>
    <property type="evidence" value="ECO:0007669"/>
    <property type="project" value="UniProtKB-KW"/>
</dbReference>
<dbReference type="PIRSF" id="PIRSF000194">
    <property type="entry name" value="DHFR"/>
    <property type="match status" value="1"/>
</dbReference>
<dbReference type="EC" id="1.5.1.3" evidence="3 7"/>
<evidence type="ECO:0000256" key="8">
    <source>
        <dbReference type="RuleBase" id="RU004474"/>
    </source>
</evidence>
<reference evidence="11" key="1">
    <citation type="submission" date="2017-04" db="EMBL/GenBank/DDBJ databases">
        <authorList>
            <person name="Varghese N."/>
            <person name="Submissions S."/>
        </authorList>
    </citation>
    <scope>NUCLEOTIDE SEQUENCE [LARGE SCALE GENOMIC DNA]</scope>
    <source>
        <strain evidence="11">DSM 21500</strain>
    </source>
</reference>
<evidence type="ECO:0000256" key="6">
    <source>
        <dbReference type="ARBA" id="ARBA00023002"/>
    </source>
</evidence>
<protein>
    <recommendedName>
        <fullName evidence="3 7">Dihydrofolate reductase</fullName>
        <ecNumber evidence="3 7">1.5.1.3</ecNumber>
    </recommendedName>
</protein>
<keyword evidence="11" id="KW-1185">Reference proteome</keyword>
<dbReference type="SUPFAM" id="SSF53597">
    <property type="entry name" value="Dihydrofolate reductase-like"/>
    <property type="match status" value="1"/>
</dbReference>
<dbReference type="GO" id="GO:0050661">
    <property type="term" value="F:NADP binding"/>
    <property type="evidence" value="ECO:0007669"/>
    <property type="project" value="InterPro"/>
</dbReference>
<comment type="catalytic activity">
    <reaction evidence="7">
        <text>(6S)-5,6,7,8-tetrahydrofolate + NADP(+) = 7,8-dihydrofolate + NADPH + H(+)</text>
        <dbReference type="Rhea" id="RHEA:15009"/>
        <dbReference type="ChEBI" id="CHEBI:15378"/>
        <dbReference type="ChEBI" id="CHEBI:57451"/>
        <dbReference type="ChEBI" id="CHEBI:57453"/>
        <dbReference type="ChEBI" id="CHEBI:57783"/>
        <dbReference type="ChEBI" id="CHEBI:58349"/>
        <dbReference type="EC" id="1.5.1.3"/>
    </reaction>
</comment>
<dbReference type="PROSITE" id="PS51330">
    <property type="entry name" value="DHFR_2"/>
    <property type="match status" value="1"/>
</dbReference>
<evidence type="ECO:0000256" key="3">
    <source>
        <dbReference type="ARBA" id="ARBA00012856"/>
    </source>
</evidence>
<dbReference type="PANTHER" id="PTHR48069">
    <property type="entry name" value="DIHYDROFOLATE REDUCTASE"/>
    <property type="match status" value="1"/>
</dbReference>
<gene>
    <name evidence="10" type="ORF">SAMN04487984_0470</name>
</gene>
<comment type="similarity">
    <text evidence="2 7 8">Belongs to the dihydrofolate reductase family.</text>
</comment>
<evidence type="ECO:0000256" key="5">
    <source>
        <dbReference type="ARBA" id="ARBA00022857"/>
    </source>
</evidence>
<dbReference type="OrthoDB" id="9804315at2"/>
<feature type="domain" description="DHFR" evidence="9">
    <location>
        <begin position="1"/>
        <end position="163"/>
    </location>
</feature>
<evidence type="ECO:0000313" key="10">
    <source>
        <dbReference type="EMBL" id="SMC32314.1"/>
    </source>
</evidence>
<dbReference type="PANTHER" id="PTHR48069:SF3">
    <property type="entry name" value="DIHYDROFOLATE REDUCTASE"/>
    <property type="match status" value="1"/>
</dbReference>
<sequence length="168" mass="19762">MLIAIWAHARNGVIGKNKKMPWHLPKDLAFFKKQTGNHPIVMGRKTFEGFDYRPLPKRENIILTRQKELLPGVSEYDNVRQTQDIEAIIERGKKEDIYIIGGAEIYRLFWSHLDELRVTEIDANFDGDTVFNPDLSGFYCYREIIGETDEKNPYPFQFKFYQRNKGDD</sequence>
<dbReference type="InterPro" id="IPR012259">
    <property type="entry name" value="DHFR"/>
</dbReference>
<dbReference type="Pfam" id="PF00186">
    <property type="entry name" value="DHFR_1"/>
    <property type="match status" value="1"/>
</dbReference>
<dbReference type="GO" id="GO:0046654">
    <property type="term" value="P:tetrahydrofolate biosynthetic process"/>
    <property type="evidence" value="ECO:0007669"/>
    <property type="project" value="UniProtKB-UniPathway"/>
</dbReference>
<dbReference type="GO" id="GO:0004146">
    <property type="term" value="F:dihydrofolate reductase activity"/>
    <property type="evidence" value="ECO:0007669"/>
    <property type="project" value="UniProtKB-EC"/>
</dbReference>
<dbReference type="RefSeq" id="WP_084098135.1">
    <property type="nucleotide sequence ID" value="NZ_FWXK01000002.1"/>
</dbReference>
<dbReference type="Gene3D" id="3.40.430.10">
    <property type="entry name" value="Dihydrofolate Reductase, subunit A"/>
    <property type="match status" value="1"/>
</dbReference>
<organism evidence="10 11">
    <name type="scientific">Aerococcus suis</name>
    <dbReference type="NCBI Taxonomy" id="371602"/>
    <lineage>
        <taxon>Bacteria</taxon>
        <taxon>Bacillati</taxon>
        <taxon>Bacillota</taxon>
        <taxon>Bacilli</taxon>
        <taxon>Lactobacillales</taxon>
        <taxon>Aerococcaceae</taxon>
        <taxon>Aerococcus</taxon>
    </lineage>
</organism>
<dbReference type="PRINTS" id="PR00070">
    <property type="entry name" value="DHFR"/>
</dbReference>
<dbReference type="GO" id="GO:0005829">
    <property type="term" value="C:cytosol"/>
    <property type="evidence" value="ECO:0007669"/>
    <property type="project" value="TreeGrafter"/>
</dbReference>
<dbReference type="STRING" id="371602.SAMN04487984_0470"/>
<name>A0A1W1Y857_9LACT</name>
<comment type="pathway">
    <text evidence="1 7">Cofactor biosynthesis; tetrahydrofolate biosynthesis; 5,6,7,8-tetrahydrofolate from 7,8-dihydrofolate: step 1/1.</text>
</comment>
<dbReference type="CDD" id="cd00209">
    <property type="entry name" value="DHFR"/>
    <property type="match status" value="1"/>
</dbReference>
<keyword evidence="5 7" id="KW-0521">NADP</keyword>
<accession>A0A1W1Y857</accession>
<dbReference type="GO" id="GO:0046655">
    <property type="term" value="P:folic acid metabolic process"/>
    <property type="evidence" value="ECO:0007669"/>
    <property type="project" value="TreeGrafter"/>
</dbReference>
<evidence type="ECO:0000256" key="1">
    <source>
        <dbReference type="ARBA" id="ARBA00004903"/>
    </source>
</evidence>
<dbReference type="InterPro" id="IPR024072">
    <property type="entry name" value="DHFR-like_dom_sf"/>
</dbReference>
<evidence type="ECO:0000256" key="2">
    <source>
        <dbReference type="ARBA" id="ARBA00009539"/>
    </source>
</evidence>
<keyword evidence="6 7" id="KW-0560">Oxidoreductase</keyword>
<dbReference type="InterPro" id="IPR017925">
    <property type="entry name" value="DHFR_CS"/>
</dbReference>
<dbReference type="AlphaFoldDB" id="A0A1W1Y857"/>
<proteinExistence type="inferred from homology"/>
<evidence type="ECO:0000259" key="9">
    <source>
        <dbReference type="PROSITE" id="PS51330"/>
    </source>
</evidence>
<evidence type="ECO:0000256" key="4">
    <source>
        <dbReference type="ARBA" id="ARBA00022563"/>
    </source>
</evidence>
<keyword evidence="4 7" id="KW-0554">One-carbon metabolism</keyword>
<dbReference type="GO" id="GO:0046452">
    <property type="term" value="P:dihydrofolate metabolic process"/>
    <property type="evidence" value="ECO:0007669"/>
    <property type="project" value="TreeGrafter"/>
</dbReference>
<dbReference type="EMBL" id="FWXK01000002">
    <property type="protein sequence ID" value="SMC32314.1"/>
    <property type="molecule type" value="Genomic_DNA"/>
</dbReference>
<comment type="function">
    <text evidence="7">Key enzyme in folate metabolism. Catalyzes an essential reaction for de novo glycine and purine synthesis, and for DNA precursor synthesis.</text>
</comment>
<dbReference type="PROSITE" id="PS00075">
    <property type="entry name" value="DHFR_1"/>
    <property type="match status" value="1"/>
</dbReference>
<dbReference type="Proteomes" id="UP000243884">
    <property type="component" value="Unassembled WGS sequence"/>
</dbReference>